<dbReference type="RefSeq" id="WP_118990787.1">
    <property type="nucleotide sequence ID" value="NZ_CP023434.1"/>
</dbReference>
<dbReference type="PROSITE" id="PS01125">
    <property type="entry name" value="ROK"/>
    <property type="match status" value="1"/>
</dbReference>
<dbReference type="KEGG" id="abae:CL176_07685"/>
<accession>A0A347WLD0</accession>
<dbReference type="NCBIfam" id="TIGR00744">
    <property type="entry name" value="ROK_glcA_fam"/>
    <property type="match status" value="1"/>
</dbReference>
<comment type="similarity">
    <text evidence="1">Belongs to the ROK (NagC/XylR) family.</text>
</comment>
<dbReference type="Pfam" id="PF00480">
    <property type="entry name" value="ROK"/>
    <property type="match status" value="1"/>
</dbReference>
<evidence type="ECO:0000256" key="2">
    <source>
        <dbReference type="ARBA" id="ARBA00012323"/>
    </source>
</evidence>
<keyword evidence="7" id="KW-0067">ATP-binding</keyword>
<evidence type="ECO:0000256" key="1">
    <source>
        <dbReference type="ARBA" id="ARBA00006479"/>
    </source>
</evidence>
<dbReference type="EC" id="2.7.1.2" evidence="2"/>
<dbReference type="EMBL" id="CP023434">
    <property type="protein sequence ID" value="AXY25887.1"/>
    <property type="molecule type" value="Genomic_DNA"/>
</dbReference>
<dbReference type="GO" id="GO:0005737">
    <property type="term" value="C:cytoplasm"/>
    <property type="evidence" value="ECO:0007669"/>
    <property type="project" value="InterPro"/>
</dbReference>
<evidence type="ECO:0000256" key="7">
    <source>
        <dbReference type="ARBA" id="ARBA00022840"/>
    </source>
</evidence>
<dbReference type="InterPro" id="IPR000600">
    <property type="entry name" value="ROK"/>
</dbReference>
<evidence type="ECO:0000313" key="9">
    <source>
        <dbReference type="EMBL" id="AXY25887.1"/>
    </source>
</evidence>
<dbReference type="InterPro" id="IPR004654">
    <property type="entry name" value="ROK_glcA"/>
</dbReference>
<name>A0A347WLD0_9LACT</name>
<evidence type="ECO:0000256" key="6">
    <source>
        <dbReference type="ARBA" id="ARBA00022777"/>
    </source>
</evidence>
<reference evidence="9 10" key="1">
    <citation type="submission" date="2017-09" db="EMBL/GenBank/DDBJ databases">
        <title>Complete genome sequence of Oxytococcus suis strain ZY16052.</title>
        <authorList>
            <person name="Li F."/>
        </authorList>
    </citation>
    <scope>NUCLEOTIDE SEQUENCE [LARGE SCALE GENOMIC DNA]</scope>
    <source>
        <strain evidence="9 10">ZY16052</strain>
    </source>
</reference>
<gene>
    <name evidence="9" type="ORF">CL176_07685</name>
</gene>
<dbReference type="GO" id="GO:0004340">
    <property type="term" value="F:glucokinase activity"/>
    <property type="evidence" value="ECO:0007669"/>
    <property type="project" value="UniProtKB-EC"/>
</dbReference>
<evidence type="ECO:0000256" key="3">
    <source>
        <dbReference type="ARBA" id="ARBA00014701"/>
    </source>
</evidence>
<dbReference type="AlphaFoldDB" id="A0A347WLD0"/>
<dbReference type="GO" id="GO:0005524">
    <property type="term" value="F:ATP binding"/>
    <property type="evidence" value="ECO:0007669"/>
    <property type="project" value="UniProtKB-KW"/>
</dbReference>
<dbReference type="PANTHER" id="PTHR18964">
    <property type="entry name" value="ROK (REPRESSOR, ORF, KINASE) FAMILY"/>
    <property type="match status" value="1"/>
</dbReference>
<dbReference type="Proteomes" id="UP000263232">
    <property type="component" value="Chromosome"/>
</dbReference>
<keyword evidence="4" id="KW-0808">Transferase</keyword>
<organism evidence="9 10">
    <name type="scientific">Suicoccus acidiformans</name>
    <dbReference type="NCBI Taxonomy" id="2036206"/>
    <lineage>
        <taxon>Bacteria</taxon>
        <taxon>Bacillati</taxon>
        <taxon>Bacillota</taxon>
        <taxon>Bacilli</taxon>
        <taxon>Lactobacillales</taxon>
        <taxon>Aerococcaceae</taxon>
        <taxon>Suicoccus</taxon>
    </lineage>
</organism>
<keyword evidence="6 9" id="KW-0418">Kinase</keyword>
<keyword evidence="5" id="KW-0547">Nucleotide-binding</keyword>
<dbReference type="GO" id="GO:0006096">
    <property type="term" value="P:glycolytic process"/>
    <property type="evidence" value="ECO:0007669"/>
    <property type="project" value="InterPro"/>
</dbReference>
<dbReference type="InterPro" id="IPR043129">
    <property type="entry name" value="ATPase_NBD"/>
</dbReference>
<evidence type="ECO:0000313" key="10">
    <source>
        <dbReference type="Proteomes" id="UP000263232"/>
    </source>
</evidence>
<proteinExistence type="inferred from homology"/>
<keyword evidence="10" id="KW-1185">Reference proteome</keyword>
<dbReference type="Gene3D" id="3.30.420.40">
    <property type="match status" value="2"/>
</dbReference>
<dbReference type="InterPro" id="IPR049874">
    <property type="entry name" value="ROK_cs"/>
</dbReference>
<dbReference type="OrthoDB" id="9810372at2"/>
<dbReference type="PANTHER" id="PTHR18964:SF149">
    <property type="entry name" value="BIFUNCTIONAL UDP-N-ACETYLGLUCOSAMINE 2-EPIMERASE_N-ACETYLMANNOSAMINE KINASE"/>
    <property type="match status" value="1"/>
</dbReference>
<protein>
    <recommendedName>
        <fullName evidence="3">Glucokinase</fullName>
        <ecNumber evidence="2">2.7.1.2</ecNumber>
    </recommendedName>
    <alternativeName>
        <fullName evidence="8">Glucose kinase</fullName>
    </alternativeName>
</protein>
<dbReference type="SUPFAM" id="SSF53067">
    <property type="entry name" value="Actin-like ATPase domain"/>
    <property type="match status" value="1"/>
</dbReference>
<sequence>MENAFIIAIDLGGTSAKLAILQPSGDIVSQWSVPTDISDEGSHIVPNLIAAIRQQVADLHLNMADCLGIGMGTPGTVNVQDRTVIGAYNLNWAKRQNIGEAFEAAFGLPFYLDNDANVAALGEQWLGAGDGASDVVMVTLGTGVGGGIVSAGELLHGGSGAAGEIGHLTIDPHSSIQCTCGKVGCLEALASATGIMNLARLHLTHTQHQTEVSQRLAAGEALTAKDIFTAAEAGDAFSQEVVKQFCNYLGLGISHIINMLNPSIIVLGGGVSQAGEFLRANVAKQTEKYLFPALLNTYEIVLATLGNDAGILGACQLVNLAR</sequence>
<evidence type="ECO:0000256" key="5">
    <source>
        <dbReference type="ARBA" id="ARBA00022741"/>
    </source>
</evidence>
<evidence type="ECO:0000256" key="4">
    <source>
        <dbReference type="ARBA" id="ARBA00022679"/>
    </source>
</evidence>
<evidence type="ECO:0000256" key="8">
    <source>
        <dbReference type="ARBA" id="ARBA00032386"/>
    </source>
</evidence>